<evidence type="ECO:0000256" key="1">
    <source>
        <dbReference type="SAM" id="MobiDB-lite"/>
    </source>
</evidence>
<protein>
    <submittedName>
        <fullName evidence="2">Glycerol-3-phosphate ABC transporter, permease protein UgpA</fullName>
    </submittedName>
</protein>
<feature type="compositionally biased region" description="Basic and acidic residues" evidence="1">
    <location>
        <begin position="230"/>
        <end position="254"/>
    </location>
</feature>
<feature type="compositionally biased region" description="Basic and acidic residues" evidence="1">
    <location>
        <begin position="324"/>
        <end position="340"/>
    </location>
</feature>
<evidence type="ECO:0000313" key="2">
    <source>
        <dbReference type="EMBL" id="CAA9378617.1"/>
    </source>
</evidence>
<accession>A0A6J4N5I5</accession>
<name>A0A6J4N5I5_9ACTN</name>
<dbReference type="EMBL" id="CADCUN010000076">
    <property type="protein sequence ID" value="CAA9378617.1"/>
    <property type="molecule type" value="Genomic_DNA"/>
</dbReference>
<feature type="compositionally biased region" description="Basic residues" evidence="1">
    <location>
        <begin position="128"/>
        <end position="147"/>
    </location>
</feature>
<feature type="region of interest" description="Disordered" evidence="1">
    <location>
        <begin position="205"/>
        <end position="309"/>
    </location>
</feature>
<sequence length="380" mass="41317">DHHSDRDLATGQPVRCAPSAPRFAGPVERDQGPDPDRSGVPGTVHGRLLPLRRLAGGRGHADERVRLGPPRVHPRVRRPRQLPTDALGHRHGLGPESLCGAADPGARRSSGTRSTSTPPDRIVDRVRGLRPHRRRGRRRARRPPRPGRRLERSQVLDVRAPHARVHGYLDPVARRTGPRDGARAAGQAARHVVLPRRLLPAVRPAGLGRDADLELPPQPRPRPPGGPHGLLRDGPDRLAQRPRPGDVGDHRHDGVVVGGAEPGALPRRSPRHRSQSLRGRRPGRGGKLGTVRARHRPRSVPRVGARGHHAADRVVPGLRAGLHHDAGRAGRRDARGDPAHLRSGLPRPPARLRRRRVAVPLRGDGDRLPGPVPLHVEGVV</sequence>
<proteinExistence type="predicted"/>
<dbReference type="AlphaFoldDB" id="A0A6J4N5I5"/>
<feature type="region of interest" description="Disordered" evidence="1">
    <location>
        <begin position="324"/>
        <end position="353"/>
    </location>
</feature>
<feature type="compositionally biased region" description="Basic and acidic residues" evidence="1">
    <location>
        <begin position="27"/>
        <end position="37"/>
    </location>
</feature>
<reference evidence="2" key="1">
    <citation type="submission" date="2020-02" db="EMBL/GenBank/DDBJ databases">
        <authorList>
            <person name="Meier V. D."/>
        </authorList>
    </citation>
    <scope>NUCLEOTIDE SEQUENCE</scope>
    <source>
        <strain evidence="2">AVDCRST_MAG60</strain>
    </source>
</reference>
<feature type="non-terminal residue" evidence="2">
    <location>
        <position position="380"/>
    </location>
</feature>
<feature type="compositionally biased region" description="Pro residues" evidence="1">
    <location>
        <begin position="216"/>
        <end position="226"/>
    </location>
</feature>
<organism evidence="2">
    <name type="scientific">uncultured Nocardioides sp</name>
    <dbReference type="NCBI Taxonomy" id="198441"/>
    <lineage>
        <taxon>Bacteria</taxon>
        <taxon>Bacillati</taxon>
        <taxon>Actinomycetota</taxon>
        <taxon>Actinomycetes</taxon>
        <taxon>Propionibacteriales</taxon>
        <taxon>Nocardioidaceae</taxon>
        <taxon>Nocardioides</taxon>
        <taxon>environmental samples</taxon>
    </lineage>
</organism>
<feature type="non-terminal residue" evidence="2">
    <location>
        <position position="1"/>
    </location>
</feature>
<feature type="compositionally biased region" description="Low complexity" evidence="1">
    <location>
        <begin position="107"/>
        <end position="117"/>
    </location>
</feature>
<feature type="region of interest" description="Disordered" evidence="1">
    <location>
        <begin position="361"/>
        <end position="380"/>
    </location>
</feature>
<feature type="compositionally biased region" description="Basic residues" evidence="1">
    <location>
        <begin position="268"/>
        <end position="284"/>
    </location>
</feature>
<feature type="region of interest" description="Disordered" evidence="1">
    <location>
        <begin position="1"/>
        <end position="189"/>
    </location>
</feature>
<gene>
    <name evidence="2" type="ORF">AVDCRST_MAG60-700</name>
</gene>